<name>A0AA88E2Z3_FICCA</name>
<evidence type="ECO:0000256" key="1">
    <source>
        <dbReference type="SAM" id="MobiDB-lite"/>
    </source>
</evidence>
<organism evidence="2 3">
    <name type="scientific">Ficus carica</name>
    <name type="common">Common fig</name>
    <dbReference type="NCBI Taxonomy" id="3494"/>
    <lineage>
        <taxon>Eukaryota</taxon>
        <taxon>Viridiplantae</taxon>
        <taxon>Streptophyta</taxon>
        <taxon>Embryophyta</taxon>
        <taxon>Tracheophyta</taxon>
        <taxon>Spermatophyta</taxon>
        <taxon>Magnoliopsida</taxon>
        <taxon>eudicotyledons</taxon>
        <taxon>Gunneridae</taxon>
        <taxon>Pentapetalae</taxon>
        <taxon>rosids</taxon>
        <taxon>fabids</taxon>
        <taxon>Rosales</taxon>
        <taxon>Moraceae</taxon>
        <taxon>Ficeae</taxon>
        <taxon>Ficus</taxon>
    </lineage>
</organism>
<evidence type="ECO:0000313" key="2">
    <source>
        <dbReference type="EMBL" id="GMN66656.1"/>
    </source>
</evidence>
<keyword evidence="3" id="KW-1185">Reference proteome</keyword>
<accession>A0AA88E2Z3</accession>
<feature type="region of interest" description="Disordered" evidence="1">
    <location>
        <begin position="54"/>
        <end position="85"/>
    </location>
</feature>
<sequence>MKASKLSCVVPTFHKGRFNPWLCAMVSNLPDILDARLWRDDIADYEIWVVTPPPSPPSLSSTRAGADGGGGALPTPPPLQDPILDAGNRKTVSLSLPLIPSLPPTYLTSDAGDQETITLSLSLSPSFPPNKSDAGHPTPRFDTRTNAKNSLSFALPFTDPTPEAVSLPREFLPLPSLSPPSLSLPSATPRPVSLPRCWTAPPPPLPLDRRHLRRSLV</sequence>
<dbReference type="Proteomes" id="UP001187192">
    <property type="component" value="Unassembled WGS sequence"/>
</dbReference>
<dbReference type="EMBL" id="BTGU01000350">
    <property type="protein sequence ID" value="GMN66656.1"/>
    <property type="molecule type" value="Genomic_DNA"/>
</dbReference>
<reference evidence="2" key="1">
    <citation type="submission" date="2023-07" db="EMBL/GenBank/DDBJ databases">
        <title>draft genome sequence of fig (Ficus carica).</title>
        <authorList>
            <person name="Takahashi T."/>
            <person name="Nishimura K."/>
        </authorList>
    </citation>
    <scope>NUCLEOTIDE SEQUENCE</scope>
</reference>
<gene>
    <name evidence="2" type="ORF">TIFTF001_035725</name>
</gene>
<dbReference type="AlphaFoldDB" id="A0AA88E2Z3"/>
<proteinExistence type="predicted"/>
<protein>
    <submittedName>
        <fullName evidence="2">Uncharacterized protein</fullName>
    </submittedName>
</protein>
<feature type="region of interest" description="Disordered" evidence="1">
    <location>
        <begin position="181"/>
        <end position="205"/>
    </location>
</feature>
<comment type="caution">
    <text evidence="2">The sequence shown here is derived from an EMBL/GenBank/DDBJ whole genome shotgun (WGS) entry which is preliminary data.</text>
</comment>
<evidence type="ECO:0000313" key="3">
    <source>
        <dbReference type="Proteomes" id="UP001187192"/>
    </source>
</evidence>